<evidence type="ECO:0000313" key="1">
    <source>
        <dbReference type="EMBL" id="KAH6944803.1"/>
    </source>
</evidence>
<name>A0ACB7TCL3_HYAAI</name>
<sequence>MSSRKQSRGSGKGQPRAAQRSRSLRAGLTFPVGRVDNLLRKGRYAEHISGGAPVYLAAVLQYLTAEVLELAGNTACDSRKRRISPRHIQVAVHNDEELHKLLVGVTIAEGGVPPVVRPELVPKGSGSKPKMN</sequence>
<reference evidence="1" key="1">
    <citation type="submission" date="2020-05" db="EMBL/GenBank/DDBJ databases">
        <title>Large-scale comparative analyses of tick genomes elucidate their genetic diversity and vector capacities.</title>
        <authorList>
            <person name="Jia N."/>
            <person name="Wang J."/>
            <person name="Shi W."/>
            <person name="Du L."/>
            <person name="Sun Y."/>
            <person name="Zhan W."/>
            <person name="Jiang J."/>
            <person name="Wang Q."/>
            <person name="Zhang B."/>
            <person name="Ji P."/>
            <person name="Sakyi L.B."/>
            <person name="Cui X."/>
            <person name="Yuan T."/>
            <person name="Jiang B."/>
            <person name="Yang W."/>
            <person name="Lam T.T.-Y."/>
            <person name="Chang Q."/>
            <person name="Ding S."/>
            <person name="Wang X."/>
            <person name="Zhu J."/>
            <person name="Ruan X."/>
            <person name="Zhao L."/>
            <person name="Wei J."/>
            <person name="Que T."/>
            <person name="Du C."/>
            <person name="Cheng J."/>
            <person name="Dai P."/>
            <person name="Han X."/>
            <person name="Huang E."/>
            <person name="Gao Y."/>
            <person name="Liu J."/>
            <person name="Shao H."/>
            <person name="Ye R."/>
            <person name="Li L."/>
            <person name="Wei W."/>
            <person name="Wang X."/>
            <person name="Wang C."/>
            <person name="Yang T."/>
            <person name="Huo Q."/>
            <person name="Li W."/>
            <person name="Guo W."/>
            <person name="Chen H."/>
            <person name="Zhou L."/>
            <person name="Ni X."/>
            <person name="Tian J."/>
            <person name="Zhou Y."/>
            <person name="Sheng Y."/>
            <person name="Liu T."/>
            <person name="Pan Y."/>
            <person name="Xia L."/>
            <person name="Li J."/>
            <person name="Zhao F."/>
            <person name="Cao W."/>
        </authorList>
    </citation>
    <scope>NUCLEOTIDE SEQUENCE</scope>
    <source>
        <strain evidence="1">Hyas-2018</strain>
    </source>
</reference>
<keyword evidence="2" id="KW-1185">Reference proteome</keyword>
<dbReference type="Proteomes" id="UP000821845">
    <property type="component" value="Chromosome 1"/>
</dbReference>
<protein>
    <submittedName>
        <fullName evidence="1">Uncharacterized protein</fullName>
    </submittedName>
</protein>
<accession>A0ACB7TCL3</accession>
<comment type="caution">
    <text evidence="1">The sequence shown here is derived from an EMBL/GenBank/DDBJ whole genome shotgun (WGS) entry which is preliminary data.</text>
</comment>
<evidence type="ECO:0000313" key="2">
    <source>
        <dbReference type="Proteomes" id="UP000821845"/>
    </source>
</evidence>
<proteinExistence type="predicted"/>
<gene>
    <name evidence="1" type="ORF">HPB50_005292</name>
</gene>
<organism evidence="1 2">
    <name type="scientific">Hyalomma asiaticum</name>
    <name type="common">Tick</name>
    <dbReference type="NCBI Taxonomy" id="266040"/>
    <lineage>
        <taxon>Eukaryota</taxon>
        <taxon>Metazoa</taxon>
        <taxon>Ecdysozoa</taxon>
        <taxon>Arthropoda</taxon>
        <taxon>Chelicerata</taxon>
        <taxon>Arachnida</taxon>
        <taxon>Acari</taxon>
        <taxon>Parasitiformes</taxon>
        <taxon>Ixodida</taxon>
        <taxon>Ixodoidea</taxon>
        <taxon>Ixodidae</taxon>
        <taxon>Hyalomminae</taxon>
        <taxon>Hyalomma</taxon>
    </lineage>
</organism>
<dbReference type="EMBL" id="CM023481">
    <property type="protein sequence ID" value="KAH6944803.1"/>
    <property type="molecule type" value="Genomic_DNA"/>
</dbReference>